<dbReference type="Proteomes" id="UP000035681">
    <property type="component" value="Unplaced"/>
</dbReference>
<feature type="chain" id="PRO_5005327022" evidence="1">
    <location>
        <begin position="23"/>
        <end position="215"/>
    </location>
</feature>
<feature type="signal peptide" evidence="1">
    <location>
        <begin position="1"/>
        <end position="22"/>
    </location>
</feature>
<dbReference type="WBParaSite" id="SSTP_0000102200.1">
    <property type="protein sequence ID" value="SSTP_0000102200.1"/>
    <property type="gene ID" value="SSTP_0000102200"/>
</dbReference>
<keyword evidence="1" id="KW-0732">Signal</keyword>
<evidence type="ECO:0000256" key="1">
    <source>
        <dbReference type="SAM" id="SignalP"/>
    </source>
</evidence>
<keyword evidence="2" id="KW-1185">Reference proteome</keyword>
<evidence type="ECO:0000313" key="3">
    <source>
        <dbReference type="WBParaSite" id="SSTP_0000102200.1"/>
    </source>
</evidence>
<sequence length="215" mass="24750">MKNNLLLLLYILGIIVLPSSYNQDTNPGNGNFFISTIHNNGISVNDQSKQKDSFIINGPLVFPQEDLADHVYVSITQETIYKFKAFLELECNVKIYDLSNLTKEDFLKWDEYIVMKSIKTLLLYDPTTGKEIENKTAQEKKFEKDITFNAFVPNCEALESEPVDEEHLSRSSDLYWLKTKRSEAERIEFEDKIIGVVFDVHQSDIWAGVLTNDLP</sequence>
<protein>
    <submittedName>
        <fullName evidence="3">SH3 domain-containing protein</fullName>
    </submittedName>
</protein>
<accession>A0A0K0DUV4</accession>
<proteinExistence type="predicted"/>
<name>A0A0K0DUV4_STRER</name>
<dbReference type="AlphaFoldDB" id="A0A0K0DUV4"/>
<evidence type="ECO:0000313" key="2">
    <source>
        <dbReference type="Proteomes" id="UP000035681"/>
    </source>
</evidence>
<dbReference type="WBParaSite" id="TCONS_00005912.p1">
    <property type="protein sequence ID" value="TCONS_00005912.p1"/>
    <property type="gene ID" value="XLOC_004123"/>
</dbReference>
<reference evidence="3" key="1">
    <citation type="submission" date="2015-08" db="UniProtKB">
        <authorList>
            <consortium name="WormBaseParasite"/>
        </authorList>
    </citation>
    <scope>IDENTIFICATION</scope>
</reference>
<organism evidence="3">
    <name type="scientific">Strongyloides stercoralis</name>
    <name type="common">Threadworm</name>
    <dbReference type="NCBI Taxonomy" id="6248"/>
    <lineage>
        <taxon>Eukaryota</taxon>
        <taxon>Metazoa</taxon>
        <taxon>Ecdysozoa</taxon>
        <taxon>Nematoda</taxon>
        <taxon>Chromadorea</taxon>
        <taxon>Rhabditida</taxon>
        <taxon>Tylenchina</taxon>
        <taxon>Panagrolaimomorpha</taxon>
        <taxon>Strongyloidoidea</taxon>
        <taxon>Strongyloididae</taxon>
        <taxon>Strongyloides</taxon>
    </lineage>
</organism>